<accession>N0B3Z6</accession>
<name>N0B3Z6_9HYPH</name>
<evidence type="ECO:0000256" key="1">
    <source>
        <dbReference type="SAM" id="SignalP"/>
    </source>
</evidence>
<keyword evidence="3" id="KW-1185">Reference proteome</keyword>
<organism evidence="2 3">
    <name type="scientific">Hyphomicrobium denitrificans 1NES1</name>
    <dbReference type="NCBI Taxonomy" id="670307"/>
    <lineage>
        <taxon>Bacteria</taxon>
        <taxon>Pseudomonadati</taxon>
        <taxon>Pseudomonadota</taxon>
        <taxon>Alphaproteobacteria</taxon>
        <taxon>Hyphomicrobiales</taxon>
        <taxon>Hyphomicrobiaceae</taxon>
        <taxon>Hyphomicrobium</taxon>
    </lineage>
</organism>
<proteinExistence type="predicted"/>
<dbReference type="KEGG" id="hdt:HYPDE_32833"/>
<evidence type="ECO:0000313" key="2">
    <source>
        <dbReference type="EMBL" id="AGK58239.1"/>
    </source>
</evidence>
<evidence type="ECO:0000313" key="3">
    <source>
        <dbReference type="Proteomes" id="UP000005952"/>
    </source>
</evidence>
<reference evidence="2 3" key="1">
    <citation type="journal article" date="2013" name="Genome Announc.">
        <title>Genome sequences for three denitrifying bacterial strains isolated from a uranium- and nitrate-contaminated subsurface environment.</title>
        <authorList>
            <person name="Venkatramanan R."/>
            <person name="Prakash O."/>
            <person name="Woyke T."/>
            <person name="Chain P."/>
            <person name="Goodwin L.A."/>
            <person name="Watson D."/>
            <person name="Brooks S."/>
            <person name="Kostka J.E."/>
            <person name="Green S.J."/>
        </authorList>
    </citation>
    <scope>NUCLEOTIDE SEQUENCE [LARGE SCALE GENOMIC DNA]</scope>
    <source>
        <strain evidence="2 3">1NES1</strain>
    </source>
</reference>
<protein>
    <submittedName>
        <fullName evidence="2">Uncharacterized protein</fullName>
    </submittedName>
</protein>
<feature type="chain" id="PRO_5004105386" evidence="1">
    <location>
        <begin position="22"/>
        <end position="80"/>
    </location>
</feature>
<dbReference type="HOGENOM" id="CLU_181441_0_0_5"/>
<dbReference type="STRING" id="670307.HYPDE_32833"/>
<dbReference type="AlphaFoldDB" id="N0B3Z6"/>
<feature type="signal peptide" evidence="1">
    <location>
        <begin position="1"/>
        <end position="21"/>
    </location>
</feature>
<dbReference type="Proteomes" id="UP000005952">
    <property type="component" value="Chromosome"/>
</dbReference>
<gene>
    <name evidence="2" type="ORF">HYPDE_32833</name>
</gene>
<sequence>MRLTLVALTATVVGLTTPAAADQGCEHMRQLCKDATAGAAKCAKQEKSEASPNCKPLINVREATCAQVEIICKPPVGEPK</sequence>
<dbReference type="EMBL" id="CP005587">
    <property type="protein sequence ID" value="AGK58239.1"/>
    <property type="molecule type" value="Genomic_DNA"/>
</dbReference>
<keyword evidence="1" id="KW-0732">Signal</keyword>